<evidence type="ECO:0000313" key="3">
    <source>
        <dbReference type="Proteomes" id="UP000245624"/>
    </source>
</evidence>
<name>A0A317KYZ0_9BACI</name>
<sequence>MEYQQMYFYIQQLEQQIHYLQNEVTSLTNRLQQLEGQTNQKTTIEKLEYHFDQLKIERLDGTLHIGVTPEELKQADDLSLPIKQANPSPVHQNLYQYIDQDLPSYIEQLEREHQYPLEEDYRQLLLEDVKKQLPQRISFYEQQQNPASTQYVYSQVKDELMRGLKKWFDQQTKKE</sequence>
<keyword evidence="1" id="KW-0175">Coiled coil</keyword>
<reference evidence="2 3" key="1">
    <citation type="submission" date="2018-05" db="EMBL/GenBank/DDBJ databases">
        <title>Genomic analysis of Gracilibacillus dipsosauri DD1 reveals novel features of a salt-tolerant amylase.</title>
        <authorList>
            <person name="Deutch C.E."/>
            <person name="Yang S."/>
        </authorList>
    </citation>
    <scope>NUCLEOTIDE SEQUENCE [LARGE SCALE GENOMIC DNA]</scope>
    <source>
        <strain evidence="2 3">DD1</strain>
    </source>
</reference>
<dbReference type="InterPro" id="IPR019673">
    <property type="entry name" value="Spore_germination_GerPC"/>
</dbReference>
<protein>
    <submittedName>
        <fullName evidence="2">Spore gernimation protein GerPC</fullName>
    </submittedName>
</protein>
<proteinExistence type="predicted"/>
<dbReference type="Pfam" id="PF10737">
    <property type="entry name" value="GerPC"/>
    <property type="match status" value="1"/>
</dbReference>
<evidence type="ECO:0000256" key="1">
    <source>
        <dbReference type="SAM" id="Coils"/>
    </source>
</evidence>
<dbReference type="Proteomes" id="UP000245624">
    <property type="component" value="Unassembled WGS sequence"/>
</dbReference>
<dbReference type="AlphaFoldDB" id="A0A317KYZ0"/>
<dbReference type="EMBL" id="QGTD01000013">
    <property type="protein sequence ID" value="PWU67758.1"/>
    <property type="molecule type" value="Genomic_DNA"/>
</dbReference>
<comment type="caution">
    <text evidence="2">The sequence shown here is derived from an EMBL/GenBank/DDBJ whole genome shotgun (WGS) entry which is preliminary data.</text>
</comment>
<keyword evidence="3" id="KW-1185">Reference proteome</keyword>
<accession>A0A317KYZ0</accession>
<dbReference type="OrthoDB" id="2991331at2"/>
<dbReference type="RefSeq" id="WP_109985075.1">
    <property type="nucleotide sequence ID" value="NZ_JAJUIE010000018.1"/>
</dbReference>
<gene>
    <name evidence="2" type="ORF">DLJ74_14995</name>
</gene>
<feature type="coiled-coil region" evidence="1">
    <location>
        <begin position="10"/>
        <end position="37"/>
    </location>
</feature>
<organism evidence="2 3">
    <name type="scientific">Gracilibacillus dipsosauri</name>
    <dbReference type="NCBI Taxonomy" id="178340"/>
    <lineage>
        <taxon>Bacteria</taxon>
        <taxon>Bacillati</taxon>
        <taxon>Bacillota</taxon>
        <taxon>Bacilli</taxon>
        <taxon>Bacillales</taxon>
        <taxon>Bacillaceae</taxon>
        <taxon>Gracilibacillus</taxon>
    </lineage>
</organism>
<evidence type="ECO:0000313" key="2">
    <source>
        <dbReference type="EMBL" id="PWU67758.1"/>
    </source>
</evidence>